<dbReference type="EMBL" id="CP040710">
    <property type="protein sequence ID" value="QCX01523.1"/>
    <property type="molecule type" value="Genomic_DNA"/>
</dbReference>
<dbReference type="KEGG" id="asag:FGM00_15935"/>
<evidence type="ECO:0000256" key="4">
    <source>
        <dbReference type="ARBA" id="ARBA00022723"/>
    </source>
</evidence>
<sequence>MNQINEHIDQINKLCISNGVKSLFAFGSVLKNQLRTDSDIDLVVDIDDNDPFSYSDKYFNLKFNLERIFNRKIDLLELRAIRNQLLKKEIDKTKLLIYGE</sequence>
<evidence type="ECO:0000256" key="6">
    <source>
        <dbReference type="ARBA" id="ARBA00022840"/>
    </source>
</evidence>
<evidence type="ECO:0000256" key="1">
    <source>
        <dbReference type="ARBA" id="ARBA00001946"/>
    </source>
</evidence>
<dbReference type="InterPro" id="IPR052038">
    <property type="entry name" value="Type-VII_TA_antitoxin"/>
</dbReference>
<evidence type="ECO:0000256" key="7">
    <source>
        <dbReference type="ARBA" id="ARBA00022842"/>
    </source>
</evidence>
<evidence type="ECO:0000256" key="3">
    <source>
        <dbReference type="ARBA" id="ARBA00022695"/>
    </source>
</evidence>
<dbReference type="Pfam" id="PF18765">
    <property type="entry name" value="Polbeta"/>
    <property type="match status" value="1"/>
</dbReference>
<dbReference type="GO" id="GO:0016779">
    <property type="term" value="F:nucleotidyltransferase activity"/>
    <property type="evidence" value="ECO:0007669"/>
    <property type="project" value="UniProtKB-KW"/>
</dbReference>
<keyword evidence="4" id="KW-0479">Metal-binding</keyword>
<dbReference type="RefSeq" id="WP_138853860.1">
    <property type="nucleotide sequence ID" value="NZ_CP040710.1"/>
</dbReference>
<organism evidence="9 10">
    <name type="scientific">Aggregatimonas sangjinii</name>
    <dbReference type="NCBI Taxonomy" id="2583587"/>
    <lineage>
        <taxon>Bacteria</taxon>
        <taxon>Pseudomonadati</taxon>
        <taxon>Bacteroidota</taxon>
        <taxon>Flavobacteriia</taxon>
        <taxon>Flavobacteriales</taxon>
        <taxon>Flavobacteriaceae</taxon>
        <taxon>Aggregatimonas</taxon>
    </lineage>
</organism>
<comment type="cofactor">
    <cofactor evidence="1">
        <name>Mg(2+)</name>
        <dbReference type="ChEBI" id="CHEBI:18420"/>
    </cofactor>
</comment>
<evidence type="ECO:0000256" key="2">
    <source>
        <dbReference type="ARBA" id="ARBA00022679"/>
    </source>
</evidence>
<keyword evidence="2" id="KW-0808">Transferase</keyword>
<name>A0A5B7SWF9_9FLAO</name>
<keyword evidence="6" id="KW-0067">ATP-binding</keyword>
<dbReference type="SUPFAM" id="SSF81301">
    <property type="entry name" value="Nucleotidyltransferase"/>
    <property type="match status" value="1"/>
</dbReference>
<evidence type="ECO:0000313" key="10">
    <source>
        <dbReference type="Proteomes" id="UP000310017"/>
    </source>
</evidence>
<dbReference type="PANTHER" id="PTHR33571:SF12">
    <property type="entry name" value="BSL3053 PROTEIN"/>
    <property type="match status" value="1"/>
</dbReference>
<keyword evidence="7" id="KW-0460">Magnesium</keyword>
<dbReference type="InterPro" id="IPR043519">
    <property type="entry name" value="NT_sf"/>
</dbReference>
<evidence type="ECO:0000256" key="5">
    <source>
        <dbReference type="ARBA" id="ARBA00022741"/>
    </source>
</evidence>
<keyword evidence="10" id="KW-1185">Reference proteome</keyword>
<accession>A0A5B7SWF9</accession>
<dbReference type="Gene3D" id="3.30.460.10">
    <property type="entry name" value="Beta Polymerase, domain 2"/>
    <property type="match status" value="1"/>
</dbReference>
<keyword evidence="3" id="KW-0548">Nucleotidyltransferase</keyword>
<dbReference type="AlphaFoldDB" id="A0A5B7SWF9"/>
<keyword evidence="5" id="KW-0547">Nucleotide-binding</keyword>
<protein>
    <recommendedName>
        <fullName evidence="8">Polymerase beta nucleotidyltransferase domain-containing protein</fullName>
    </recommendedName>
</protein>
<dbReference type="InterPro" id="IPR041633">
    <property type="entry name" value="Polbeta"/>
</dbReference>
<proteinExistence type="predicted"/>
<dbReference type="OrthoDB" id="9793933at2"/>
<dbReference type="GO" id="GO:0046872">
    <property type="term" value="F:metal ion binding"/>
    <property type="evidence" value="ECO:0007669"/>
    <property type="project" value="UniProtKB-KW"/>
</dbReference>
<dbReference type="PANTHER" id="PTHR33571">
    <property type="entry name" value="SSL8005 PROTEIN"/>
    <property type="match status" value="1"/>
</dbReference>
<evidence type="ECO:0000259" key="8">
    <source>
        <dbReference type="Pfam" id="PF18765"/>
    </source>
</evidence>
<gene>
    <name evidence="9" type="ORF">FGM00_15935</name>
</gene>
<reference evidence="9 10" key="1">
    <citation type="submission" date="2019-05" db="EMBL/GenBank/DDBJ databases">
        <title>Genome sequencing of F202Z8.</title>
        <authorList>
            <person name="Kwon Y.M."/>
        </authorList>
    </citation>
    <scope>NUCLEOTIDE SEQUENCE [LARGE SCALE GENOMIC DNA]</scope>
    <source>
        <strain evidence="9 10">F202Z8</strain>
    </source>
</reference>
<feature type="domain" description="Polymerase beta nucleotidyltransferase" evidence="8">
    <location>
        <begin position="10"/>
        <end position="98"/>
    </location>
</feature>
<evidence type="ECO:0000313" key="9">
    <source>
        <dbReference type="EMBL" id="QCX01523.1"/>
    </source>
</evidence>
<dbReference type="Proteomes" id="UP000310017">
    <property type="component" value="Chromosome"/>
</dbReference>
<dbReference type="GO" id="GO:0005524">
    <property type="term" value="F:ATP binding"/>
    <property type="evidence" value="ECO:0007669"/>
    <property type="project" value="UniProtKB-KW"/>
</dbReference>